<sequence length="68" mass="7763">MSLKHFHIVFIFFAILGDLGFWLWTRMLPEQAESLGVTGLGIFAGWLSLVMTAYGIWYVVKKSRSIIV</sequence>
<dbReference type="RefSeq" id="WP_078815240.1">
    <property type="nucleotide sequence ID" value="NZ_FUYE01000017.1"/>
</dbReference>
<evidence type="ECO:0000313" key="3">
    <source>
        <dbReference type="Proteomes" id="UP000190774"/>
    </source>
</evidence>
<accession>A0A1T4YTT2</accession>
<dbReference type="OrthoDB" id="196821at2"/>
<proteinExistence type="predicted"/>
<protein>
    <submittedName>
        <fullName evidence="2">Uncharacterized protein</fullName>
    </submittedName>
</protein>
<keyword evidence="1" id="KW-0812">Transmembrane</keyword>
<dbReference type="AlphaFoldDB" id="A0A1T4YTT2"/>
<feature type="transmembrane region" description="Helical" evidence="1">
    <location>
        <begin position="37"/>
        <end position="60"/>
    </location>
</feature>
<name>A0A1T4YTT2_9BACT</name>
<keyword evidence="3" id="KW-1185">Reference proteome</keyword>
<dbReference type="EMBL" id="FUYE01000017">
    <property type="protein sequence ID" value="SKB04671.1"/>
    <property type="molecule type" value="Genomic_DNA"/>
</dbReference>
<dbReference type="STRING" id="48467.SAMN02745166_04083"/>
<evidence type="ECO:0000313" key="2">
    <source>
        <dbReference type="EMBL" id="SKB04671.1"/>
    </source>
</evidence>
<evidence type="ECO:0000256" key="1">
    <source>
        <dbReference type="SAM" id="Phobius"/>
    </source>
</evidence>
<feature type="transmembrane region" description="Helical" evidence="1">
    <location>
        <begin position="7"/>
        <end position="25"/>
    </location>
</feature>
<keyword evidence="1" id="KW-1133">Transmembrane helix</keyword>
<dbReference type="Proteomes" id="UP000190774">
    <property type="component" value="Unassembled WGS sequence"/>
</dbReference>
<reference evidence="3" key="1">
    <citation type="submission" date="2017-02" db="EMBL/GenBank/DDBJ databases">
        <authorList>
            <person name="Varghese N."/>
            <person name="Submissions S."/>
        </authorList>
    </citation>
    <scope>NUCLEOTIDE SEQUENCE [LARGE SCALE GENOMIC DNA]</scope>
    <source>
        <strain evidence="3">ATCC 700200</strain>
    </source>
</reference>
<organism evidence="2 3">
    <name type="scientific">Prosthecobacter debontii</name>
    <dbReference type="NCBI Taxonomy" id="48467"/>
    <lineage>
        <taxon>Bacteria</taxon>
        <taxon>Pseudomonadati</taxon>
        <taxon>Verrucomicrobiota</taxon>
        <taxon>Verrucomicrobiia</taxon>
        <taxon>Verrucomicrobiales</taxon>
        <taxon>Verrucomicrobiaceae</taxon>
        <taxon>Prosthecobacter</taxon>
    </lineage>
</organism>
<keyword evidence="1" id="KW-0472">Membrane</keyword>
<gene>
    <name evidence="2" type="ORF">SAMN02745166_04083</name>
</gene>